<dbReference type="Gene3D" id="3.40.50.2300">
    <property type="match status" value="1"/>
</dbReference>
<organism evidence="2 3">
    <name type="scientific">Helianthus annuus</name>
    <name type="common">Common sunflower</name>
    <dbReference type="NCBI Taxonomy" id="4232"/>
    <lineage>
        <taxon>Eukaryota</taxon>
        <taxon>Viridiplantae</taxon>
        <taxon>Streptophyta</taxon>
        <taxon>Embryophyta</taxon>
        <taxon>Tracheophyta</taxon>
        <taxon>Spermatophyta</taxon>
        <taxon>Magnoliopsida</taxon>
        <taxon>eudicotyledons</taxon>
        <taxon>Gunneridae</taxon>
        <taxon>Pentapetalae</taxon>
        <taxon>asterids</taxon>
        <taxon>campanulids</taxon>
        <taxon>Asterales</taxon>
        <taxon>Asteraceae</taxon>
        <taxon>Asteroideae</taxon>
        <taxon>Heliantheae alliance</taxon>
        <taxon>Heliantheae</taxon>
        <taxon>Helianthus</taxon>
    </lineage>
</organism>
<gene>
    <name evidence="2" type="ORF">HanXRQr2_Chr01g0020961</name>
</gene>
<evidence type="ECO:0000313" key="3">
    <source>
        <dbReference type="Proteomes" id="UP000215914"/>
    </source>
</evidence>
<dbReference type="Gramene" id="mRNA:HanXRQr2_Chr01g0020961">
    <property type="protein sequence ID" value="CDS:HanXRQr2_Chr01g0020961.1"/>
    <property type="gene ID" value="HanXRQr2_Chr01g0020961"/>
</dbReference>
<reference evidence="2" key="2">
    <citation type="submission" date="2020-06" db="EMBL/GenBank/DDBJ databases">
        <title>Helianthus annuus Genome sequencing and assembly Release 2.</title>
        <authorList>
            <person name="Gouzy J."/>
            <person name="Langlade N."/>
            <person name="Munos S."/>
        </authorList>
    </citation>
    <scope>NUCLEOTIDE SEQUENCE</scope>
    <source>
        <tissue evidence="2">Leaves</tissue>
    </source>
</reference>
<dbReference type="InterPro" id="IPR015683">
    <property type="entry name" value="Ionotropic_Glu_rcpt"/>
</dbReference>
<sequence length="109" mass="12471">MELMSCRKHIILTFMMLMNITYQLHGLSNPSHVVNMSSSSKHEIPIGVIVDMTSLFGQMVHHSIRMAISDFYSLNDECKTRLVLHTRDSKGNPLRALSDGKISYTSYFY</sequence>
<evidence type="ECO:0000313" key="2">
    <source>
        <dbReference type="EMBL" id="KAF5821965.1"/>
    </source>
</evidence>
<keyword evidence="3" id="KW-1185">Reference proteome</keyword>
<feature type="signal peptide" evidence="1">
    <location>
        <begin position="1"/>
        <end position="26"/>
    </location>
</feature>
<dbReference type="AlphaFoldDB" id="A0A9K3JWH9"/>
<comment type="caution">
    <text evidence="2">The sequence shown here is derived from an EMBL/GenBank/DDBJ whole genome shotgun (WGS) entry which is preliminary data.</text>
</comment>
<dbReference type="PANTHER" id="PTHR34836:SF6">
    <property type="entry name" value="PERIPLASMIC BINDING PROTEIN-LIKE I"/>
    <property type="match status" value="1"/>
</dbReference>
<proteinExistence type="predicted"/>
<dbReference type="PANTHER" id="PTHR34836">
    <property type="entry name" value="OS06G0188250 PROTEIN"/>
    <property type="match status" value="1"/>
</dbReference>
<evidence type="ECO:0000256" key="1">
    <source>
        <dbReference type="SAM" id="SignalP"/>
    </source>
</evidence>
<name>A0A9K3JWH9_HELAN</name>
<feature type="chain" id="PRO_5039910139" description="Periplasmic binding protein-like I" evidence="1">
    <location>
        <begin position="27"/>
        <end position="109"/>
    </location>
</feature>
<reference evidence="2" key="1">
    <citation type="journal article" date="2017" name="Nature">
        <title>The sunflower genome provides insights into oil metabolism, flowering and Asterid evolution.</title>
        <authorList>
            <person name="Badouin H."/>
            <person name="Gouzy J."/>
            <person name="Grassa C.J."/>
            <person name="Murat F."/>
            <person name="Staton S.E."/>
            <person name="Cottret L."/>
            <person name="Lelandais-Briere C."/>
            <person name="Owens G.L."/>
            <person name="Carrere S."/>
            <person name="Mayjonade B."/>
            <person name="Legrand L."/>
            <person name="Gill N."/>
            <person name="Kane N.C."/>
            <person name="Bowers J.E."/>
            <person name="Hubner S."/>
            <person name="Bellec A."/>
            <person name="Berard A."/>
            <person name="Berges H."/>
            <person name="Blanchet N."/>
            <person name="Boniface M.C."/>
            <person name="Brunel D."/>
            <person name="Catrice O."/>
            <person name="Chaidir N."/>
            <person name="Claudel C."/>
            <person name="Donnadieu C."/>
            <person name="Faraut T."/>
            <person name="Fievet G."/>
            <person name="Helmstetter N."/>
            <person name="King M."/>
            <person name="Knapp S.J."/>
            <person name="Lai Z."/>
            <person name="Le Paslier M.C."/>
            <person name="Lippi Y."/>
            <person name="Lorenzon L."/>
            <person name="Mandel J.R."/>
            <person name="Marage G."/>
            <person name="Marchand G."/>
            <person name="Marquand E."/>
            <person name="Bret-Mestries E."/>
            <person name="Morien E."/>
            <person name="Nambeesan S."/>
            <person name="Nguyen T."/>
            <person name="Pegot-Espagnet P."/>
            <person name="Pouilly N."/>
            <person name="Raftis F."/>
            <person name="Sallet E."/>
            <person name="Schiex T."/>
            <person name="Thomas J."/>
            <person name="Vandecasteele C."/>
            <person name="Vares D."/>
            <person name="Vear F."/>
            <person name="Vautrin S."/>
            <person name="Crespi M."/>
            <person name="Mangin B."/>
            <person name="Burke J.M."/>
            <person name="Salse J."/>
            <person name="Munos S."/>
            <person name="Vincourt P."/>
            <person name="Rieseberg L.H."/>
            <person name="Langlade N.B."/>
        </authorList>
    </citation>
    <scope>NUCLEOTIDE SEQUENCE</scope>
    <source>
        <tissue evidence="2">Leaves</tissue>
    </source>
</reference>
<dbReference type="Proteomes" id="UP000215914">
    <property type="component" value="Unassembled WGS sequence"/>
</dbReference>
<accession>A0A9K3JWH9</accession>
<dbReference type="EMBL" id="MNCJ02000316">
    <property type="protein sequence ID" value="KAF5821965.1"/>
    <property type="molecule type" value="Genomic_DNA"/>
</dbReference>
<evidence type="ECO:0008006" key="4">
    <source>
        <dbReference type="Google" id="ProtNLM"/>
    </source>
</evidence>
<protein>
    <recommendedName>
        <fullName evidence="4">Periplasmic binding protein-like I</fullName>
    </recommendedName>
</protein>
<keyword evidence="1" id="KW-0732">Signal</keyword>